<proteinExistence type="predicted"/>
<protein>
    <submittedName>
        <fullName evidence="1">Uncharacterized protein</fullName>
    </submittedName>
</protein>
<sequence length="528" mass="59721">MAEFEELKREMAEMQRRFSEQAGALDQARTEQREALSLARAVIEHQTAAQTPPATIYIPRDRKLPEFSGRSTNTGELSVEEWVASMRSAFQVMRVPAEDRVELAKQHLKGEAKATVRFMLGEGEKSTDDIFQVLLDTYGDKVPIGTRLKDFYERKQMQGETIRSYAYDLQERLGRVQRRETNRVPEAESVLKEQLVLGLRDDFLRREMKRRVKEDASEFKSVFVTGENVKSANRYGQPAEAKIRRVLASVEKTETLSPDGKLGFVKVGGKQAITIPPLSEKVFEGRCRVPPKVKCQVLIEPITGVSLPKGLLVANVLTKTEGGKVSVRVMNSSRRTIRLNPRCRVAVVSKPQEVLTENTLEFEEEEGALHVRRVTHVQAVEISDKPPVPVQVNYEKLTPEQGEELNQLLEKYRDIFSKSDGDYGYTQSVTHDIHTGDAPPVKQRHRRVPPHVFQEFKKHVQDLVLQGTLKESASPWASPAVIVVKKDGSVRFCCDYRRLNQVTCKDAYPLPRVEESLDALGMLSCSPP</sequence>
<accession>A0ACC2G4W4</accession>
<keyword evidence="2" id="KW-1185">Reference proteome</keyword>
<evidence type="ECO:0000313" key="1">
    <source>
        <dbReference type="EMBL" id="KAJ7998493.1"/>
    </source>
</evidence>
<evidence type="ECO:0000313" key="2">
    <source>
        <dbReference type="Proteomes" id="UP001157502"/>
    </source>
</evidence>
<name>A0ACC2G4W4_DALPE</name>
<dbReference type="Proteomes" id="UP001157502">
    <property type="component" value="Chromosome 17"/>
</dbReference>
<comment type="caution">
    <text evidence="1">The sequence shown here is derived from an EMBL/GenBank/DDBJ whole genome shotgun (WGS) entry which is preliminary data.</text>
</comment>
<gene>
    <name evidence="1" type="ORF">DPEC_G00205500</name>
</gene>
<reference evidence="1" key="1">
    <citation type="submission" date="2021-05" db="EMBL/GenBank/DDBJ databases">
        <authorList>
            <person name="Pan Q."/>
            <person name="Jouanno E."/>
            <person name="Zahm M."/>
            <person name="Klopp C."/>
            <person name="Cabau C."/>
            <person name="Louis A."/>
            <person name="Berthelot C."/>
            <person name="Parey E."/>
            <person name="Roest Crollius H."/>
            <person name="Montfort J."/>
            <person name="Robinson-Rechavi M."/>
            <person name="Bouchez O."/>
            <person name="Lampietro C."/>
            <person name="Lopez Roques C."/>
            <person name="Donnadieu C."/>
            <person name="Postlethwait J."/>
            <person name="Bobe J."/>
            <person name="Dillon D."/>
            <person name="Chandos A."/>
            <person name="von Hippel F."/>
            <person name="Guiguen Y."/>
        </authorList>
    </citation>
    <scope>NUCLEOTIDE SEQUENCE</scope>
    <source>
        <strain evidence="1">YG-Jan2019</strain>
    </source>
</reference>
<dbReference type="EMBL" id="CM055744">
    <property type="protein sequence ID" value="KAJ7998493.1"/>
    <property type="molecule type" value="Genomic_DNA"/>
</dbReference>
<organism evidence="1 2">
    <name type="scientific">Dallia pectoralis</name>
    <name type="common">Alaska blackfish</name>
    <dbReference type="NCBI Taxonomy" id="75939"/>
    <lineage>
        <taxon>Eukaryota</taxon>
        <taxon>Metazoa</taxon>
        <taxon>Chordata</taxon>
        <taxon>Craniata</taxon>
        <taxon>Vertebrata</taxon>
        <taxon>Euteleostomi</taxon>
        <taxon>Actinopterygii</taxon>
        <taxon>Neopterygii</taxon>
        <taxon>Teleostei</taxon>
        <taxon>Protacanthopterygii</taxon>
        <taxon>Esociformes</taxon>
        <taxon>Umbridae</taxon>
        <taxon>Dallia</taxon>
    </lineage>
</organism>